<dbReference type="AlphaFoldDB" id="A0A2R3QG70"/>
<dbReference type="KEGG" id="mela:C6568_17225"/>
<dbReference type="GO" id="GO:0051536">
    <property type="term" value="F:iron-sulfur cluster binding"/>
    <property type="evidence" value="ECO:0007669"/>
    <property type="project" value="InterPro"/>
</dbReference>
<dbReference type="InterPro" id="IPR002871">
    <property type="entry name" value="NIF_FeS_clus_asmbl_NifU_N"/>
</dbReference>
<dbReference type="SUPFAM" id="SSF82649">
    <property type="entry name" value="SufE/NifU"/>
    <property type="match status" value="1"/>
</dbReference>
<dbReference type="FunFam" id="3.90.1010.10:FF:000002">
    <property type="entry name" value="Iron-sulfur cluster assembly scaffold protein NifU"/>
    <property type="match status" value="1"/>
</dbReference>
<name>A0A2R3QG70_9BURK</name>
<dbReference type="GO" id="GO:0005506">
    <property type="term" value="F:iron ion binding"/>
    <property type="evidence" value="ECO:0007669"/>
    <property type="project" value="InterPro"/>
</dbReference>
<comment type="similarity">
    <text evidence="1">Belongs to the NifU family.</text>
</comment>
<dbReference type="Proteomes" id="UP000237925">
    <property type="component" value="Chromosome"/>
</dbReference>
<evidence type="ECO:0000259" key="2">
    <source>
        <dbReference type="Pfam" id="PF01592"/>
    </source>
</evidence>
<evidence type="ECO:0000256" key="1">
    <source>
        <dbReference type="ARBA" id="ARBA00006420"/>
    </source>
</evidence>
<organism evidence="3 4">
    <name type="scientific">Melaminivora suipulveris</name>
    <dbReference type="NCBI Taxonomy" id="2109913"/>
    <lineage>
        <taxon>Bacteria</taxon>
        <taxon>Pseudomonadati</taxon>
        <taxon>Pseudomonadota</taxon>
        <taxon>Betaproteobacteria</taxon>
        <taxon>Burkholderiales</taxon>
        <taxon>Comamonadaceae</taxon>
        <taxon>Melaminivora</taxon>
    </lineage>
</organism>
<dbReference type="Gene3D" id="3.90.1010.10">
    <property type="match status" value="1"/>
</dbReference>
<protein>
    <submittedName>
        <fullName evidence="3">SUF system NifU family Fe-S cluster assembly protein</fullName>
    </submittedName>
</protein>
<dbReference type="NCBIfam" id="TIGR01994">
    <property type="entry name" value="SUF_scaf_2"/>
    <property type="match status" value="1"/>
</dbReference>
<proteinExistence type="inferred from homology"/>
<accession>A0A2R3QG70</accession>
<dbReference type="PANTHER" id="PTHR10093">
    <property type="entry name" value="IRON-SULFUR CLUSTER ASSEMBLY ENZYME NIFU HOMOLOG"/>
    <property type="match status" value="1"/>
</dbReference>
<dbReference type="GO" id="GO:0016226">
    <property type="term" value="P:iron-sulfur cluster assembly"/>
    <property type="evidence" value="ECO:0007669"/>
    <property type="project" value="InterPro"/>
</dbReference>
<dbReference type="EMBL" id="CP027667">
    <property type="protein sequence ID" value="AVO50773.1"/>
    <property type="molecule type" value="Genomic_DNA"/>
</dbReference>
<feature type="domain" description="NIF system FeS cluster assembly NifU N-terminal" evidence="2">
    <location>
        <begin position="9"/>
        <end position="127"/>
    </location>
</feature>
<reference evidence="3 4" key="1">
    <citation type="submission" date="2018-03" db="EMBL/GenBank/DDBJ databases">
        <title>Genome sequencing of Melaminivora sp.</title>
        <authorList>
            <person name="Kim S.-J."/>
            <person name="Heo J."/>
            <person name="Ahn J.-H."/>
            <person name="Kwon S.-W."/>
        </authorList>
    </citation>
    <scope>NUCLEOTIDE SEQUENCE [LARGE SCALE GENOMIC DNA]</scope>
    <source>
        <strain evidence="3 4">SC2-9</strain>
    </source>
</reference>
<evidence type="ECO:0000313" key="4">
    <source>
        <dbReference type="Proteomes" id="UP000237925"/>
    </source>
</evidence>
<keyword evidence="4" id="KW-1185">Reference proteome</keyword>
<dbReference type="Pfam" id="PF01592">
    <property type="entry name" value="NifU_N"/>
    <property type="match status" value="1"/>
</dbReference>
<dbReference type="RefSeq" id="WP_106685166.1">
    <property type="nucleotide sequence ID" value="NZ_CP027667.1"/>
</dbReference>
<dbReference type="CDD" id="cd06664">
    <property type="entry name" value="IscU_like"/>
    <property type="match status" value="1"/>
</dbReference>
<evidence type="ECO:0000313" key="3">
    <source>
        <dbReference type="EMBL" id="AVO50773.1"/>
    </source>
</evidence>
<gene>
    <name evidence="3" type="ORF">C6568_17225</name>
</gene>
<dbReference type="OrthoDB" id="9804157at2"/>
<sequence>MNDAMNELYQDVVLEHKRAPRNFGHLAAPTHQAQGTNPSCGDRIAVELQLQGDKVQDIRFSGQGCAICMASTSMMTEAVKGQDIAAAQALQQHFRAVLTGEETPEDAPLGKLISLAGVRQYPSRIKCALLGWHALMHAIAQHGAAGGDGAVQAAAHDGATLQTTEAP</sequence>